<evidence type="ECO:0000313" key="3">
    <source>
        <dbReference type="Proteomes" id="UP000289718"/>
    </source>
</evidence>
<keyword evidence="3" id="KW-1185">Reference proteome</keyword>
<dbReference type="OrthoDB" id="9897721at2"/>
<dbReference type="RefSeq" id="WP_129060353.1">
    <property type="nucleotide sequence ID" value="NZ_NXIE01000001.1"/>
</dbReference>
<protein>
    <recommendedName>
        <fullName evidence="4">DUF2523 domain-containing protein</fullName>
    </recommendedName>
</protein>
<keyword evidence="1" id="KW-0472">Membrane</keyword>
<dbReference type="Proteomes" id="UP000289718">
    <property type="component" value="Unassembled WGS sequence"/>
</dbReference>
<proteinExistence type="predicted"/>
<accession>A0A4Q1AZU4</accession>
<organism evidence="2 3">
    <name type="scientific">Halarcobacter mediterraneus</name>
    <dbReference type="NCBI Taxonomy" id="2023153"/>
    <lineage>
        <taxon>Bacteria</taxon>
        <taxon>Pseudomonadati</taxon>
        <taxon>Campylobacterota</taxon>
        <taxon>Epsilonproteobacteria</taxon>
        <taxon>Campylobacterales</taxon>
        <taxon>Arcobacteraceae</taxon>
        <taxon>Halarcobacter</taxon>
    </lineage>
</organism>
<feature type="transmembrane region" description="Helical" evidence="1">
    <location>
        <begin position="26"/>
        <end position="45"/>
    </location>
</feature>
<gene>
    <name evidence="2" type="ORF">CP965_01990</name>
</gene>
<evidence type="ECO:0008006" key="4">
    <source>
        <dbReference type="Google" id="ProtNLM"/>
    </source>
</evidence>
<evidence type="ECO:0000256" key="1">
    <source>
        <dbReference type="SAM" id="Phobius"/>
    </source>
</evidence>
<keyword evidence="1" id="KW-0812">Transmembrane</keyword>
<keyword evidence="1" id="KW-1133">Transmembrane helix</keyword>
<dbReference type="EMBL" id="NXIE01000001">
    <property type="protein sequence ID" value="RXK14242.1"/>
    <property type="molecule type" value="Genomic_DNA"/>
</dbReference>
<reference evidence="2 3" key="1">
    <citation type="submission" date="2017-09" db="EMBL/GenBank/DDBJ databases">
        <title>Genomics of the genus Arcobacter.</title>
        <authorList>
            <person name="Perez-Cataluna A."/>
            <person name="Figueras M.J."/>
            <person name="Salas-Masso N."/>
        </authorList>
    </citation>
    <scope>NUCLEOTIDE SEQUENCE [LARGE SCALE GENOMIC DNA]</scope>
    <source>
        <strain evidence="2 3">F156-34</strain>
    </source>
</reference>
<comment type="caution">
    <text evidence="2">The sequence shown here is derived from an EMBL/GenBank/DDBJ whole genome shotgun (WGS) entry which is preliminary data.</text>
</comment>
<name>A0A4Q1AZU4_9BACT</name>
<dbReference type="AlphaFoldDB" id="A0A4Q1AZU4"/>
<sequence>MPAISAIISAVLSALGFITKNPFLQKIVIFSFFFGVVSFTVDFFLSKASTNLVNASQILVLASYLGFLNALKVVLNFLIAGFIAKQILAFIRS</sequence>
<evidence type="ECO:0000313" key="2">
    <source>
        <dbReference type="EMBL" id="RXK14242.1"/>
    </source>
</evidence>